<comment type="caution">
    <text evidence="1">The sequence shown here is derived from an EMBL/GenBank/DDBJ whole genome shotgun (WGS) entry which is preliminary data.</text>
</comment>
<organism evidence="1 2">
    <name type="scientific">Pseudomonas putida</name>
    <name type="common">Arthrobacter siderocapsulatus</name>
    <dbReference type="NCBI Taxonomy" id="303"/>
    <lineage>
        <taxon>Bacteria</taxon>
        <taxon>Pseudomonadati</taxon>
        <taxon>Pseudomonadota</taxon>
        <taxon>Gammaproteobacteria</taxon>
        <taxon>Pseudomonadales</taxon>
        <taxon>Pseudomonadaceae</taxon>
        <taxon>Pseudomonas</taxon>
    </lineage>
</organism>
<sequence>MSAVTEEDQFIWGMPSGTPLVCILDMLEDEVGERLFTAEGHYSVTSMHPIAVPAYVQVVNDFGVPLVLDGKQLKKHFERGSVHRNQQNGGGHA</sequence>
<dbReference type="Proteomes" id="UP000442695">
    <property type="component" value="Unassembled WGS sequence"/>
</dbReference>
<evidence type="ECO:0000313" key="1">
    <source>
        <dbReference type="EMBL" id="KAF0255750.1"/>
    </source>
</evidence>
<evidence type="ECO:0000313" key="2">
    <source>
        <dbReference type="Proteomes" id="UP000442695"/>
    </source>
</evidence>
<gene>
    <name evidence="1" type="ORF">GN299_06575</name>
</gene>
<accession>A0A7V8EJ07</accession>
<protein>
    <submittedName>
        <fullName evidence="1">Uncharacterized protein</fullName>
    </submittedName>
</protein>
<dbReference type="AlphaFoldDB" id="A0A7V8EJ07"/>
<dbReference type="RefSeq" id="WP_156858644.1">
    <property type="nucleotide sequence ID" value="NZ_WOWR01000005.1"/>
</dbReference>
<reference evidence="1 2" key="1">
    <citation type="submission" date="2019-12" db="EMBL/GenBank/DDBJ databases">
        <authorList>
            <person name="Woiski C."/>
        </authorList>
    </citation>
    <scope>NUCLEOTIDE SEQUENCE [LARGE SCALE GENOMIC DNA]</scope>
    <source>
        <strain evidence="1 2">BOE100</strain>
    </source>
</reference>
<name>A0A7V8EJ07_PSEPU</name>
<dbReference type="EMBL" id="WOWR01000005">
    <property type="protein sequence ID" value="KAF0255750.1"/>
    <property type="molecule type" value="Genomic_DNA"/>
</dbReference>
<proteinExistence type="predicted"/>